<feature type="transmembrane region" description="Helical" evidence="1">
    <location>
        <begin position="124"/>
        <end position="142"/>
    </location>
</feature>
<feature type="transmembrane region" description="Helical" evidence="1">
    <location>
        <begin position="198"/>
        <end position="218"/>
    </location>
</feature>
<dbReference type="EMBL" id="DXBV01000032">
    <property type="protein sequence ID" value="HIZ30326.1"/>
    <property type="molecule type" value="Genomic_DNA"/>
</dbReference>
<evidence type="ECO:0000256" key="1">
    <source>
        <dbReference type="SAM" id="Phobius"/>
    </source>
</evidence>
<name>A0A9D2E3X6_9FIRM</name>
<protein>
    <submittedName>
        <fullName evidence="2">Uncharacterized protein</fullName>
    </submittedName>
</protein>
<dbReference type="Proteomes" id="UP000824035">
    <property type="component" value="Unassembled WGS sequence"/>
</dbReference>
<feature type="transmembrane region" description="Helical" evidence="1">
    <location>
        <begin position="148"/>
        <end position="168"/>
    </location>
</feature>
<feature type="transmembrane region" description="Helical" evidence="1">
    <location>
        <begin position="230"/>
        <end position="253"/>
    </location>
</feature>
<keyword evidence="1" id="KW-1133">Transmembrane helix</keyword>
<comment type="caution">
    <text evidence="2">The sequence shown here is derived from an EMBL/GenBank/DDBJ whole genome shotgun (WGS) entry which is preliminary data.</text>
</comment>
<proteinExistence type="predicted"/>
<reference evidence="2" key="1">
    <citation type="journal article" date="2021" name="PeerJ">
        <title>Extensive microbial diversity within the chicken gut microbiome revealed by metagenomics and culture.</title>
        <authorList>
            <person name="Gilroy R."/>
            <person name="Ravi A."/>
            <person name="Getino M."/>
            <person name="Pursley I."/>
            <person name="Horton D.L."/>
            <person name="Alikhan N.F."/>
            <person name="Baker D."/>
            <person name="Gharbi K."/>
            <person name="Hall N."/>
            <person name="Watson M."/>
            <person name="Adriaenssens E.M."/>
            <person name="Foster-Nyarko E."/>
            <person name="Jarju S."/>
            <person name="Secka A."/>
            <person name="Antonio M."/>
            <person name="Oren A."/>
            <person name="Chaudhuri R.R."/>
            <person name="La Ragione R."/>
            <person name="Hildebrand F."/>
            <person name="Pallen M.J."/>
        </authorList>
    </citation>
    <scope>NUCLEOTIDE SEQUENCE</scope>
    <source>
        <strain evidence="2">ChiGjej4B4-18154</strain>
    </source>
</reference>
<reference evidence="2" key="2">
    <citation type="submission" date="2021-04" db="EMBL/GenBank/DDBJ databases">
        <authorList>
            <person name="Gilroy R."/>
        </authorList>
    </citation>
    <scope>NUCLEOTIDE SEQUENCE</scope>
    <source>
        <strain evidence="2">ChiGjej4B4-18154</strain>
    </source>
</reference>
<feature type="transmembrane region" description="Helical" evidence="1">
    <location>
        <begin position="175"/>
        <end position="192"/>
    </location>
</feature>
<feature type="transmembrane region" description="Helical" evidence="1">
    <location>
        <begin position="20"/>
        <end position="43"/>
    </location>
</feature>
<accession>A0A9D2E3X6</accession>
<feature type="transmembrane region" description="Helical" evidence="1">
    <location>
        <begin position="506"/>
        <end position="529"/>
    </location>
</feature>
<feature type="transmembrane region" description="Helical" evidence="1">
    <location>
        <begin position="467"/>
        <end position="485"/>
    </location>
</feature>
<keyword evidence="1" id="KW-0472">Membrane</keyword>
<feature type="transmembrane region" description="Helical" evidence="1">
    <location>
        <begin position="92"/>
        <end position="117"/>
    </location>
</feature>
<gene>
    <name evidence="2" type="ORF">H9813_03705</name>
</gene>
<sequence length="570" mass="62464">MKGFFQKDIFKKDMSRRAFWIAVALVVLAKLAVSRFQMIWVWVDGAPIDDELMFRAAQSISAGQWLGEYDWLTLSKHMFFAVWLALCNALHIPYLAAGQLLACGGALASAMAFAPVLRRYKSRFLVFALLAFSPAVSASFTLRVYRDNIFPALCMFFFAGLCGWALRWRGALAKGLPWLGMSGLGLALAWLTREDGMWLLPFAAAGSLILLITALRAAMPLAKKLARCAALAIPFALLAAGILTFSAVNYAHYGVFTVSDFSSGGFSAAMGAMTRVEAGQWQPLVSVNAEARQLLYEKVPALAPLEKWLEEDEDLQNSFRNPELDDYQSGSFYWAIRKAAYYEGVYDNAQKAEEYWQGVADTVNALCDAGELPSNGPKRTGTTPPIRAEYVGPVLAEGMRSLWYSLTFGGCEPYDAENLSIGPAEDLAVWENYLGQRTNSAAQAGTALPYYSPLQRLVYFGLEAIRAVYAVALPVAFAAAVVLQVKNAAALLGDARKKRPIAPGRGMLALLLAGLFAMALLRCFMIAFVEVSSFNIGTYAMYLSTVHPLLILFSAAGILTLWKENVSWQN</sequence>
<dbReference type="AlphaFoldDB" id="A0A9D2E3X6"/>
<evidence type="ECO:0000313" key="2">
    <source>
        <dbReference type="EMBL" id="HIZ30326.1"/>
    </source>
</evidence>
<evidence type="ECO:0000313" key="3">
    <source>
        <dbReference type="Proteomes" id="UP000824035"/>
    </source>
</evidence>
<feature type="transmembrane region" description="Helical" evidence="1">
    <location>
        <begin position="541"/>
        <end position="562"/>
    </location>
</feature>
<organism evidence="2 3">
    <name type="scientific">Candidatus Allofournierella merdipullorum</name>
    <dbReference type="NCBI Taxonomy" id="2838595"/>
    <lineage>
        <taxon>Bacteria</taxon>
        <taxon>Bacillati</taxon>
        <taxon>Bacillota</taxon>
        <taxon>Clostridia</taxon>
        <taxon>Eubacteriales</taxon>
        <taxon>Oscillospiraceae</taxon>
        <taxon>Allofournierella</taxon>
    </lineage>
</organism>
<keyword evidence="1" id="KW-0812">Transmembrane</keyword>